<dbReference type="AlphaFoldDB" id="A0AA97BDA0"/>
<accession>A0AA97BDA0</accession>
<reference evidence="2" key="1">
    <citation type="submission" date="2020-05" db="EMBL/GenBank/DDBJ databases">
        <authorList>
            <person name="Zhu T."/>
            <person name="Keshari N."/>
            <person name="Lu X."/>
        </authorList>
    </citation>
    <scope>NUCLEOTIDE SEQUENCE</scope>
    <source>
        <strain evidence="2">NK1-22</strain>
    </source>
</reference>
<name>A0AA97BDA0_9CYAN</name>
<dbReference type="KEGG" id="tog:HNI00_12625"/>
<dbReference type="InterPro" id="IPR038717">
    <property type="entry name" value="Tc1-like_DDE_dom"/>
</dbReference>
<sequence length="238" mass="27491">MKPHLKQTWCLGQLDSRFIAQMEQILWLYAQPYDPAYPVVCFDERPCFLIGEVVAPLLMRAGHVYKEHYSYEKNGSCALLASIEPLTGNRLAQVYPQRTKPEYTLFCQALATQYPQACKIRLIQDNLNTHNASSFYENLPAAEAFALAQRFEFYYTPKSASWLNMIEIELSALARGCLHQRIPTIEELKRQVLALVAERHEQHIKIDWQFSIETARSKLSRHYDNIRPEPVGVKPSDT</sequence>
<protein>
    <submittedName>
        <fullName evidence="2">IS630 family transposase</fullName>
    </submittedName>
</protein>
<dbReference type="EMBL" id="CP053540">
    <property type="protein sequence ID" value="WOB43901.1"/>
    <property type="molecule type" value="Genomic_DNA"/>
</dbReference>
<proteinExistence type="predicted"/>
<dbReference type="NCBIfam" id="NF033545">
    <property type="entry name" value="transpos_IS630"/>
    <property type="match status" value="1"/>
</dbReference>
<evidence type="ECO:0000313" key="2">
    <source>
        <dbReference type="EMBL" id="WOB43901.1"/>
    </source>
</evidence>
<dbReference type="Pfam" id="PF13358">
    <property type="entry name" value="DDE_3"/>
    <property type="match status" value="1"/>
</dbReference>
<feature type="domain" description="Tc1-like transposase DDE" evidence="1">
    <location>
        <begin position="38"/>
        <end position="189"/>
    </location>
</feature>
<gene>
    <name evidence="2" type="ORF">HNI00_12625</name>
</gene>
<organism evidence="2">
    <name type="scientific">Thermoleptolyngbya oregonensis NK1-22</name>
    <dbReference type="NCBI Taxonomy" id="2547457"/>
    <lineage>
        <taxon>Bacteria</taxon>
        <taxon>Bacillati</taxon>
        <taxon>Cyanobacteriota</taxon>
        <taxon>Cyanophyceae</taxon>
        <taxon>Oculatellales</taxon>
        <taxon>Oculatellaceae</taxon>
        <taxon>Thermoleptolyngbya</taxon>
    </lineage>
</organism>
<dbReference type="InterPro" id="IPR047655">
    <property type="entry name" value="Transpos_IS630-like"/>
</dbReference>
<evidence type="ECO:0000259" key="1">
    <source>
        <dbReference type="Pfam" id="PF13358"/>
    </source>
</evidence>